<feature type="non-terminal residue" evidence="1">
    <location>
        <position position="43"/>
    </location>
</feature>
<gene>
    <name evidence="1" type="ORF">EZS27_030985</name>
</gene>
<dbReference type="EMBL" id="SNRY01003998">
    <property type="protein sequence ID" value="KAA6319082.1"/>
    <property type="molecule type" value="Genomic_DNA"/>
</dbReference>
<sequence length="43" mass="4690">MNRLLMLLLAFLFVGISWVTAQTQKATRIALSEEDGLPVIGAT</sequence>
<accession>A0A5J4QC34</accession>
<organism evidence="1">
    <name type="scientific">termite gut metagenome</name>
    <dbReference type="NCBI Taxonomy" id="433724"/>
    <lineage>
        <taxon>unclassified sequences</taxon>
        <taxon>metagenomes</taxon>
        <taxon>organismal metagenomes</taxon>
    </lineage>
</organism>
<name>A0A5J4QC34_9ZZZZ</name>
<evidence type="ECO:0000313" key="1">
    <source>
        <dbReference type="EMBL" id="KAA6319082.1"/>
    </source>
</evidence>
<proteinExistence type="predicted"/>
<reference evidence="1" key="1">
    <citation type="submission" date="2019-03" db="EMBL/GenBank/DDBJ databases">
        <title>Single cell metagenomics reveals metabolic interactions within the superorganism composed of flagellate Streblomastix strix and complex community of Bacteroidetes bacteria on its surface.</title>
        <authorList>
            <person name="Treitli S.C."/>
            <person name="Kolisko M."/>
            <person name="Husnik F."/>
            <person name="Keeling P."/>
            <person name="Hampl V."/>
        </authorList>
    </citation>
    <scope>NUCLEOTIDE SEQUENCE</scope>
    <source>
        <strain evidence="1">STM</strain>
    </source>
</reference>
<comment type="caution">
    <text evidence="1">The sequence shown here is derived from an EMBL/GenBank/DDBJ whole genome shotgun (WGS) entry which is preliminary data.</text>
</comment>
<protein>
    <submittedName>
        <fullName evidence="1">Uncharacterized protein</fullName>
    </submittedName>
</protein>
<dbReference type="AlphaFoldDB" id="A0A5J4QC34"/>